<accession>A0AAV3WKV0</accession>
<gene>
    <name evidence="1" type="ORF">MiSe_61160</name>
</gene>
<keyword evidence="2" id="KW-1185">Reference proteome</keyword>
<evidence type="ECO:0000313" key="1">
    <source>
        <dbReference type="EMBL" id="GET41304.1"/>
    </source>
</evidence>
<dbReference type="Proteomes" id="UP001050975">
    <property type="component" value="Unassembled WGS sequence"/>
</dbReference>
<dbReference type="NCBIfam" id="TIGR03698">
    <property type="entry name" value="clan_AA_DTGF"/>
    <property type="match status" value="1"/>
</dbReference>
<sequence>MISGIVANRHPTVVLTFLLPNGSSIPIEFVIDTGFTGELCLPPEAVSLMGLTFRYDTPANLADNSEVLLPLHEAIVLWDGEEREVLVIATGRRPLLGTALLDEQELVIQFTDGGLVTIDEL</sequence>
<name>A0AAV3WKV0_9CYAN</name>
<dbReference type="EMBL" id="BLAY01000117">
    <property type="protein sequence ID" value="GET41304.1"/>
    <property type="molecule type" value="Genomic_DNA"/>
</dbReference>
<organism evidence="1 2">
    <name type="scientific">Microseira wollei NIES-4236</name>
    <dbReference type="NCBI Taxonomy" id="2530354"/>
    <lineage>
        <taxon>Bacteria</taxon>
        <taxon>Bacillati</taxon>
        <taxon>Cyanobacteriota</taxon>
        <taxon>Cyanophyceae</taxon>
        <taxon>Oscillatoriophycideae</taxon>
        <taxon>Aerosakkonematales</taxon>
        <taxon>Aerosakkonemataceae</taxon>
        <taxon>Microseira</taxon>
    </lineage>
</organism>
<evidence type="ECO:0008006" key="3">
    <source>
        <dbReference type="Google" id="ProtNLM"/>
    </source>
</evidence>
<dbReference type="InterPro" id="IPR022274">
    <property type="entry name" value="Peptidase_asp_AF0612"/>
</dbReference>
<comment type="caution">
    <text evidence="1">The sequence shown here is derived from an EMBL/GenBank/DDBJ whole genome shotgun (WGS) entry which is preliminary data.</text>
</comment>
<protein>
    <recommendedName>
        <fullName evidence="3">Clan AA aspartic protease</fullName>
    </recommendedName>
</protein>
<proteinExistence type="predicted"/>
<reference evidence="1" key="1">
    <citation type="submission" date="2019-10" db="EMBL/GenBank/DDBJ databases">
        <title>Draft genome sequece of Microseira wollei NIES-4236.</title>
        <authorList>
            <person name="Yamaguchi H."/>
            <person name="Suzuki S."/>
            <person name="Kawachi M."/>
        </authorList>
    </citation>
    <scope>NUCLEOTIDE SEQUENCE</scope>
    <source>
        <strain evidence="1">NIES-4236</strain>
    </source>
</reference>
<dbReference type="AlphaFoldDB" id="A0AAV3WKV0"/>
<evidence type="ECO:0000313" key="2">
    <source>
        <dbReference type="Proteomes" id="UP001050975"/>
    </source>
</evidence>